<dbReference type="Pfam" id="PF05401">
    <property type="entry name" value="NodS"/>
    <property type="match status" value="1"/>
</dbReference>
<dbReference type="InterPro" id="IPR008715">
    <property type="entry name" value="SAM-MeTfrase_NodS-like"/>
</dbReference>
<accession>A0ABM8P509</accession>
<proteinExistence type="predicted"/>
<dbReference type="InterPro" id="IPR029063">
    <property type="entry name" value="SAM-dependent_MTases_sf"/>
</dbReference>
<dbReference type="RefSeq" id="WP_201699650.1">
    <property type="nucleotide sequence ID" value="NZ_CAJHCQ010000021.1"/>
</dbReference>
<dbReference type="SUPFAM" id="SSF53335">
    <property type="entry name" value="S-adenosyl-L-methionine-dependent methyltransferases"/>
    <property type="match status" value="1"/>
</dbReference>
<protein>
    <recommendedName>
        <fullName evidence="3">Nodulation protein S (NodS)</fullName>
    </recommendedName>
</protein>
<dbReference type="Gene3D" id="3.40.50.150">
    <property type="entry name" value="Vaccinia Virus protein VP39"/>
    <property type="match status" value="1"/>
</dbReference>
<dbReference type="EMBL" id="CAJHCQ010000021">
    <property type="protein sequence ID" value="CAD6556513.1"/>
    <property type="molecule type" value="Genomic_DNA"/>
</dbReference>
<evidence type="ECO:0000313" key="1">
    <source>
        <dbReference type="EMBL" id="CAD6556513.1"/>
    </source>
</evidence>
<gene>
    <name evidence="1" type="ORF">LMG27952_06126</name>
</gene>
<organism evidence="1 2">
    <name type="scientific">Paraburkholderia hiiakae</name>
    <dbReference type="NCBI Taxonomy" id="1081782"/>
    <lineage>
        <taxon>Bacteria</taxon>
        <taxon>Pseudomonadati</taxon>
        <taxon>Pseudomonadota</taxon>
        <taxon>Betaproteobacteria</taxon>
        <taxon>Burkholderiales</taxon>
        <taxon>Burkholderiaceae</taxon>
        <taxon>Paraburkholderia</taxon>
    </lineage>
</organism>
<evidence type="ECO:0000313" key="2">
    <source>
        <dbReference type="Proteomes" id="UP000656319"/>
    </source>
</evidence>
<dbReference type="Proteomes" id="UP000656319">
    <property type="component" value="Unassembled WGS sequence"/>
</dbReference>
<name>A0ABM8P509_9BURK</name>
<sequence length="206" mass="22607">MESAPSSFAGYFDAQFAQDADPWRYRTSWYEARKRALTLAALPRARYRRAFEPGCASGELSAVLAPRCDALLCADFAPRAVQIARLRLAAFGHVRVERLAMPDEWPAGRFDLIVVSEIAYYLGEAGCEALAALATAALDEDGTLVCCHWRHGGEAWMVDSADVHDAFASQAQRASLHRVVHAEDADFLLDVWSAEALSVAQCERTG</sequence>
<dbReference type="CDD" id="cd02440">
    <property type="entry name" value="AdoMet_MTases"/>
    <property type="match status" value="1"/>
</dbReference>
<comment type="caution">
    <text evidence="1">The sequence shown here is derived from an EMBL/GenBank/DDBJ whole genome shotgun (WGS) entry which is preliminary data.</text>
</comment>
<keyword evidence="2" id="KW-1185">Reference proteome</keyword>
<reference evidence="1 2" key="1">
    <citation type="submission" date="2020-10" db="EMBL/GenBank/DDBJ databases">
        <authorList>
            <person name="Peeters C."/>
        </authorList>
    </citation>
    <scope>NUCLEOTIDE SEQUENCE [LARGE SCALE GENOMIC DNA]</scope>
    <source>
        <strain evidence="1 2">LMG 27952</strain>
    </source>
</reference>
<evidence type="ECO:0008006" key="3">
    <source>
        <dbReference type="Google" id="ProtNLM"/>
    </source>
</evidence>